<gene>
    <name evidence="4" type="primary">maiA</name>
    <name evidence="4" type="ORF">O4H49_16640</name>
</gene>
<dbReference type="CDD" id="cd03042">
    <property type="entry name" value="GST_N_Zeta"/>
    <property type="match status" value="1"/>
</dbReference>
<dbReference type="InterPro" id="IPR010987">
    <property type="entry name" value="Glutathione-S-Trfase_C-like"/>
</dbReference>
<reference evidence="4" key="1">
    <citation type="submission" date="2022-12" db="EMBL/GenBank/DDBJ databases">
        <title>Bacterial isolates from different developmental stages of Nematostella vectensis.</title>
        <authorList>
            <person name="Fraune S."/>
        </authorList>
    </citation>
    <scope>NUCLEOTIDE SEQUENCE</scope>
    <source>
        <strain evidence="4">G21630-S1</strain>
    </source>
</reference>
<dbReference type="InterPro" id="IPR036282">
    <property type="entry name" value="Glutathione-S-Trfase_C_sf"/>
</dbReference>
<dbReference type="Gene3D" id="1.20.1050.10">
    <property type="match status" value="1"/>
</dbReference>
<dbReference type="SFLD" id="SFLDS00019">
    <property type="entry name" value="Glutathione_Transferase_(cytos"/>
    <property type="match status" value="1"/>
</dbReference>
<dbReference type="GO" id="GO:0016034">
    <property type="term" value="F:maleylacetoacetate isomerase activity"/>
    <property type="evidence" value="ECO:0007669"/>
    <property type="project" value="UniProtKB-EC"/>
</dbReference>
<protein>
    <submittedName>
        <fullName evidence="4">Maleylacetoacetate isomerase</fullName>
        <ecNumber evidence="4">5.2.1.2</ecNumber>
    </submittedName>
</protein>
<dbReference type="NCBIfam" id="TIGR01262">
    <property type="entry name" value="maiA"/>
    <property type="match status" value="1"/>
</dbReference>
<dbReference type="EMBL" id="JAPWGY010000007">
    <property type="protein sequence ID" value="MCZ4282417.1"/>
    <property type="molecule type" value="Genomic_DNA"/>
</dbReference>
<dbReference type="InterPro" id="IPR034330">
    <property type="entry name" value="GST_Zeta_C"/>
</dbReference>
<comment type="similarity">
    <text evidence="1">Belongs to the GST superfamily. Zeta family.</text>
</comment>
<keyword evidence="4" id="KW-0413">Isomerase</keyword>
<dbReference type="PROSITE" id="PS50405">
    <property type="entry name" value="GST_CTER"/>
    <property type="match status" value="1"/>
</dbReference>
<evidence type="ECO:0000259" key="3">
    <source>
        <dbReference type="PROSITE" id="PS50405"/>
    </source>
</evidence>
<sequence length="218" mass="24618">MDLYTYWRSTAAYRVRIAFNLKNLPYQSSPLHLVRDGGQQLGEAYQQINPQKLVPALRVEKGEILTQSLAIIEYLEEQYPDPALLPATTIERAHVRALAQNIACDIHPLNNLRVLKYLTGPCGLSKEQQTQWYRHWIDEGFVALEATLSQNSSAGDFCHGDNPGLADCCLVPQIYNARRFSIPLENYPTLCRIEKNCLALTAFDKARPEKQPDAETAS</sequence>
<dbReference type="Gene3D" id="3.40.30.10">
    <property type="entry name" value="Glutaredoxin"/>
    <property type="match status" value="1"/>
</dbReference>
<dbReference type="InterPro" id="IPR034333">
    <property type="entry name" value="GST_Zeta_N"/>
</dbReference>
<evidence type="ECO:0000259" key="2">
    <source>
        <dbReference type="PROSITE" id="PS50404"/>
    </source>
</evidence>
<dbReference type="InterPro" id="IPR040079">
    <property type="entry name" value="Glutathione_S-Trfase"/>
</dbReference>
<evidence type="ECO:0000313" key="4">
    <source>
        <dbReference type="EMBL" id="MCZ4282417.1"/>
    </source>
</evidence>
<dbReference type="InterPro" id="IPR004045">
    <property type="entry name" value="Glutathione_S-Trfase_N"/>
</dbReference>
<proteinExistence type="inferred from homology"/>
<dbReference type="PROSITE" id="PS50404">
    <property type="entry name" value="GST_NTER"/>
    <property type="match status" value="1"/>
</dbReference>
<dbReference type="SUPFAM" id="SSF47616">
    <property type="entry name" value="GST C-terminal domain-like"/>
    <property type="match status" value="1"/>
</dbReference>
<dbReference type="PANTHER" id="PTHR42673">
    <property type="entry name" value="MALEYLACETOACETATE ISOMERASE"/>
    <property type="match status" value="1"/>
</dbReference>
<dbReference type="InterPro" id="IPR005955">
    <property type="entry name" value="GST_Zeta"/>
</dbReference>
<dbReference type="Pfam" id="PF13417">
    <property type="entry name" value="GST_N_3"/>
    <property type="match status" value="1"/>
</dbReference>
<dbReference type="SUPFAM" id="SSF52833">
    <property type="entry name" value="Thioredoxin-like"/>
    <property type="match status" value="1"/>
</dbReference>
<evidence type="ECO:0000256" key="1">
    <source>
        <dbReference type="ARBA" id="ARBA00010007"/>
    </source>
</evidence>
<organism evidence="4 5">
    <name type="scientific">Kiloniella laminariae</name>
    <dbReference type="NCBI Taxonomy" id="454162"/>
    <lineage>
        <taxon>Bacteria</taxon>
        <taxon>Pseudomonadati</taxon>
        <taxon>Pseudomonadota</taxon>
        <taxon>Alphaproteobacteria</taxon>
        <taxon>Rhodospirillales</taxon>
        <taxon>Kiloniellaceae</taxon>
        <taxon>Kiloniella</taxon>
    </lineage>
</organism>
<dbReference type="EC" id="5.2.1.2" evidence="4"/>
<dbReference type="CDD" id="cd03191">
    <property type="entry name" value="GST_C_Zeta"/>
    <property type="match status" value="1"/>
</dbReference>
<comment type="caution">
    <text evidence="4">The sequence shown here is derived from an EMBL/GenBank/DDBJ whole genome shotgun (WGS) entry which is preliminary data.</text>
</comment>
<accession>A0ABT4LR49</accession>
<dbReference type="SFLD" id="SFLDG00358">
    <property type="entry name" value="Main_(cytGST)"/>
    <property type="match status" value="1"/>
</dbReference>
<keyword evidence="5" id="KW-1185">Reference proteome</keyword>
<dbReference type="PANTHER" id="PTHR42673:SF21">
    <property type="entry name" value="GLUTATHIONE S-TRANSFERASE YFCF"/>
    <property type="match status" value="1"/>
</dbReference>
<name>A0ABT4LR49_9PROT</name>
<dbReference type="RefSeq" id="WP_269424567.1">
    <property type="nucleotide sequence ID" value="NZ_JAPWGY010000007.1"/>
</dbReference>
<dbReference type="Proteomes" id="UP001069802">
    <property type="component" value="Unassembled WGS sequence"/>
</dbReference>
<dbReference type="InterPro" id="IPR036249">
    <property type="entry name" value="Thioredoxin-like_sf"/>
</dbReference>
<feature type="domain" description="GST C-terminal" evidence="3">
    <location>
        <begin position="88"/>
        <end position="216"/>
    </location>
</feature>
<feature type="domain" description="GST N-terminal" evidence="2">
    <location>
        <begin position="1"/>
        <end position="83"/>
    </location>
</feature>
<evidence type="ECO:0000313" key="5">
    <source>
        <dbReference type="Proteomes" id="UP001069802"/>
    </source>
</evidence>